<dbReference type="RefSeq" id="WP_382399992.1">
    <property type="nucleotide sequence ID" value="NZ_JBHSWH010000001.1"/>
</dbReference>
<gene>
    <name evidence="2" type="ORF">ACFQDH_07585</name>
</gene>
<name>A0ABW2AE72_9MICO</name>
<proteinExistence type="predicted"/>
<feature type="region of interest" description="Disordered" evidence="1">
    <location>
        <begin position="1"/>
        <end position="21"/>
    </location>
</feature>
<evidence type="ECO:0000313" key="2">
    <source>
        <dbReference type="EMBL" id="MFC6705130.1"/>
    </source>
</evidence>
<dbReference type="Proteomes" id="UP001596298">
    <property type="component" value="Unassembled WGS sequence"/>
</dbReference>
<comment type="caution">
    <text evidence="2">The sequence shown here is derived from an EMBL/GenBank/DDBJ whole genome shotgun (WGS) entry which is preliminary data.</text>
</comment>
<evidence type="ECO:0000256" key="1">
    <source>
        <dbReference type="SAM" id="MobiDB-lite"/>
    </source>
</evidence>
<organism evidence="2 3">
    <name type="scientific">Flexivirga alba</name>
    <dbReference type="NCBI Taxonomy" id="702742"/>
    <lineage>
        <taxon>Bacteria</taxon>
        <taxon>Bacillati</taxon>
        <taxon>Actinomycetota</taxon>
        <taxon>Actinomycetes</taxon>
        <taxon>Micrococcales</taxon>
        <taxon>Dermacoccaceae</taxon>
        <taxon>Flexivirga</taxon>
    </lineage>
</organism>
<feature type="compositionally biased region" description="Polar residues" evidence="1">
    <location>
        <begin position="1"/>
        <end position="10"/>
    </location>
</feature>
<dbReference type="EMBL" id="JBHSWH010000001">
    <property type="protein sequence ID" value="MFC6705130.1"/>
    <property type="molecule type" value="Genomic_DNA"/>
</dbReference>
<protein>
    <submittedName>
        <fullName evidence="2">Uncharacterized protein</fullName>
    </submittedName>
</protein>
<sequence length="54" mass="6348">MNTTQALNKTTHQRHGHGRTSLGFAGKLRAFWRDQQNAQETLIEKQTPWLSRHY</sequence>
<accession>A0ABW2AE72</accession>
<reference evidence="3" key="1">
    <citation type="journal article" date="2019" name="Int. J. Syst. Evol. Microbiol.">
        <title>The Global Catalogue of Microorganisms (GCM) 10K type strain sequencing project: providing services to taxonomists for standard genome sequencing and annotation.</title>
        <authorList>
            <consortium name="The Broad Institute Genomics Platform"/>
            <consortium name="The Broad Institute Genome Sequencing Center for Infectious Disease"/>
            <person name="Wu L."/>
            <person name="Ma J."/>
        </authorList>
    </citation>
    <scope>NUCLEOTIDE SEQUENCE [LARGE SCALE GENOMIC DNA]</scope>
    <source>
        <strain evidence="3">CCUG 58127</strain>
    </source>
</reference>
<keyword evidence="3" id="KW-1185">Reference proteome</keyword>
<evidence type="ECO:0000313" key="3">
    <source>
        <dbReference type="Proteomes" id="UP001596298"/>
    </source>
</evidence>